<evidence type="ECO:0000256" key="1">
    <source>
        <dbReference type="SAM" id="MobiDB-lite"/>
    </source>
</evidence>
<dbReference type="EMBL" id="LR746496">
    <property type="protein sequence ID" value="CAA7599623.1"/>
    <property type="molecule type" value="Genomic_DNA"/>
</dbReference>
<evidence type="ECO:0000313" key="4">
    <source>
        <dbReference type="EMBL" id="CAA7599623.1"/>
    </source>
</evidence>
<dbReference type="Proteomes" id="UP001071230">
    <property type="component" value="Unassembled WGS sequence"/>
</dbReference>
<feature type="compositionally biased region" description="Basic and acidic residues" evidence="1">
    <location>
        <begin position="213"/>
        <end position="233"/>
    </location>
</feature>
<keyword evidence="5" id="KW-0808">Transferase</keyword>
<organism evidence="4">
    <name type="scientific">Acididesulfobacillus acetoxydans</name>
    <dbReference type="NCBI Taxonomy" id="1561005"/>
    <lineage>
        <taxon>Bacteria</taxon>
        <taxon>Bacillati</taxon>
        <taxon>Bacillota</taxon>
        <taxon>Clostridia</taxon>
        <taxon>Eubacteriales</taxon>
        <taxon>Peptococcaceae</taxon>
        <taxon>Acididesulfobacillus</taxon>
    </lineage>
</organism>
<evidence type="ECO:0000259" key="3">
    <source>
        <dbReference type="Pfam" id="PF13477"/>
    </source>
</evidence>
<dbReference type="Pfam" id="PF00534">
    <property type="entry name" value="Glycos_transf_1"/>
    <property type="match status" value="1"/>
</dbReference>
<feature type="domain" description="Glycosyl transferase family 1" evidence="2">
    <location>
        <begin position="238"/>
        <end position="391"/>
    </location>
</feature>
<dbReference type="RefSeq" id="WP_240983405.1">
    <property type="nucleotide sequence ID" value="NZ_CDGJ01000028.1"/>
</dbReference>
<dbReference type="Proteomes" id="UP000836597">
    <property type="component" value="Chromosome"/>
</dbReference>
<proteinExistence type="predicted"/>
<feature type="domain" description="Glycosyltransferase subfamily 4-like N-terminal" evidence="3">
    <location>
        <begin position="3"/>
        <end position="133"/>
    </location>
</feature>
<dbReference type="SUPFAM" id="SSF53756">
    <property type="entry name" value="UDP-Glycosyltransferase/glycogen phosphorylase"/>
    <property type="match status" value="1"/>
</dbReference>
<dbReference type="KEGG" id="aacx:DEACI_0249"/>
<keyword evidence="6" id="KW-1185">Reference proteome</keyword>
<protein>
    <submittedName>
        <fullName evidence="5">Glycosyl transferase group 1</fullName>
    </submittedName>
    <submittedName>
        <fullName evidence="4">Glycosyltransferase subfamily 4-like, N-terminal domain protein</fullName>
    </submittedName>
</protein>
<evidence type="ECO:0000313" key="5">
    <source>
        <dbReference type="EMBL" id="CEJ06466.1"/>
    </source>
</evidence>
<evidence type="ECO:0000313" key="6">
    <source>
        <dbReference type="Proteomes" id="UP001071230"/>
    </source>
</evidence>
<dbReference type="AlphaFoldDB" id="A0A8S0VVJ3"/>
<feature type="region of interest" description="Disordered" evidence="1">
    <location>
        <begin position="190"/>
        <end position="233"/>
    </location>
</feature>
<dbReference type="PANTHER" id="PTHR12526:SF638">
    <property type="entry name" value="SPORE COAT PROTEIN SA"/>
    <property type="match status" value="1"/>
</dbReference>
<dbReference type="EMBL" id="CDGJ01000028">
    <property type="protein sequence ID" value="CEJ06466.1"/>
    <property type="molecule type" value="Genomic_DNA"/>
</dbReference>
<sequence length="415" mass="46277">MAKLVLLANAASPHTEKWASELARRGWQVEIISFLPASIPSVKVHVTPPFFGAKADVLIRRSWIKKEIARIRPDLVHAHYATSFGLLGALAGRHPLLISAWGSDVFSFPRKSILHRKLLEWTLKRADVLCSTSRVMAREMQRYVGEEREIEVIPFGVDVEYFTPPRTWPGQEGPVGSERKPVDLDCVPVDRERDGPAPGRDMGVPVPQGRAAAGERVDPTHPEGDPEPGGRSEHPVAFGVAKYLQPVYGLDVLLRAFAELERRLPGRAVLRIAGDGPDKNRLHKLAKHLEVWSKVEWSGLIPNRRVAAFYRELDVVVVPSHQESFGVTAVEGSACGRPIIASKVGGLPEVVTDHETGLLIPPGNVRELSAAMEYMVRHPAERRRFGEAGRRFVLAKYNWMENVSQMERVYRRLLG</sequence>
<name>A0A8S0VVJ3_9FIRM</name>
<dbReference type="PANTHER" id="PTHR12526">
    <property type="entry name" value="GLYCOSYLTRANSFERASE"/>
    <property type="match status" value="1"/>
</dbReference>
<accession>A0A8S0VVJ3</accession>
<dbReference type="InterPro" id="IPR028098">
    <property type="entry name" value="Glyco_trans_4-like_N"/>
</dbReference>
<reference evidence="5" key="1">
    <citation type="submission" date="2014-11" db="EMBL/GenBank/DDBJ databases">
        <authorList>
            <person name="Hornung B.V."/>
        </authorList>
    </citation>
    <scope>NUCLEOTIDE SEQUENCE</scope>
    <source>
        <strain evidence="5">INE</strain>
    </source>
</reference>
<reference evidence="4" key="2">
    <citation type="submission" date="2020-01" db="EMBL/GenBank/DDBJ databases">
        <authorList>
            <person name="Hornung B."/>
        </authorList>
    </citation>
    <scope>NUCLEOTIDE SEQUENCE</scope>
    <source>
        <strain evidence="4">PacBioINE</strain>
    </source>
</reference>
<dbReference type="GO" id="GO:0016757">
    <property type="term" value="F:glycosyltransferase activity"/>
    <property type="evidence" value="ECO:0007669"/>
    <property type="project" value="InterPro"/>
</dbReference>
<dbReference type="Pfam" id="PF13477">
    <property type="entry name" value="Glyco_trans_4_2"/>
    <property type="match status" value="1"/>
</dbReference>
<dbReference type="Gene3D" id="3.40.50.2000">
    <property type="entry name" value="Glycogen Phosphorylase B"/>
    <property type="match status" value="3"/>
</dbReference>
<dbReference type="InterPro" id="IPR001296">
    <property type="entry name" value="Glyco_trans_1"/>
</dbReference>
<evidence type="ECO:0000259" key="2">
    <source>
        <dbReference type="Pfam" id="PF00534"/>
    </source>
</evidence>
<gene>
    <name evidence="4" type="ORF">DEACI_0249</name>
    <name evidence="5" type="ORF">DEACI_0914</name>
</gene>